<accession>A0A9P5X461</accession>
<dbReference type="AlphaFoldDB" id="A0A9P5X461"/>
<dbReference type="Proteomes" id="UP000807342">
    <property type="component" value="Unassembled WGS sequence"/>
</dbReference>
<keyword evidence="3" id="KW-1185">Reference proteome</keyword>
<reference evidence="2" key="1">
    <citation type="submission" date="2020-11" db="EMBL/GenBank/DDBJ databases">
        <authorList>
            <consortium name="DOE Joint Genome Institute"/>
            <person name="Ahrendt S."/>
            <person name="Riley R."/>
            <person name="Andreopoulos W."/>
            <person name="Labutti K."/>
            <person name="Pangilinan J."/>
            <person name="Ruiz-Duenas F.J."/>
            <person name="Barrasa J.M."/>
            <person name="Sanchez-Garcia M."/>
            <person name="Camarero S."/>
            <person name="Miyauchi S."/>
            <person name="Serrano A."/>
            <person name="Linde D."/>
            <person name="Babiker R."/>
            <person name="Drula E."/>
            <person name="Ayuso-Fernandez I."/>
            <person name="Pacheco R."/>
            <person name="Padilla G."/>
            <person name="Ferreira P."/>
            <person name="Barriuso J."/>
            <person name="Kellner H."/>
            <person name="Castanera R."/>
            <person name="Alfaro M."/>
            <person name="Ramirez L."/>
            <person name="Pisabarro A.G."/>
            <person name="Kuo A."/>
            <person name="Tritt A."/>
            <person name="Lipzen A."/>
            <person name="He G."/>
            <person name="Yan M."/>
            <person name="Ng V."/>
            <person name="Cullen D."/>
            <person name="Martin F."/>
            <person name="Rosso M.-N."/>
            <person name="Henrissat B."/>
            <person name="Hibbett D."/>
            <person name="Martinez A.T."/>
            <person name="Grigoriev I.V."/>
        </authorList>
    </citation>
    <scope>NUCLEOTIDE SEQUENCE</scope>
    <source>
        <strain evidence="2">MF-IS2</strain>
    </source>
</reference>
<name>A0A9P5X461_9AGAR</name>
<evidence type="ECO:0000313" key="3">
    <source>
        <dbReference type="Proteomes" id="UP000807342"/>
    </source>
</evidence>
<evidence type="ECO:0000256" key="1">
    <source>
        <dbReference type="SAM" id="MobiDB-lite"/>
    </source>
</evidence>
<dbReference type="OrthoDB" id="2928561at2759"/>
<feature type="non-terminal residue" evidence="2">
    <location>
        <position position="157"/>
    </location>
</feature>
<sequence>MYPIDGNGLYHNDSRVHRTSQSPTIHTDARLTVRAPSGSADAGSAGYHPYERSPHVQHRKRQGPQDARGTSGNFYGAHDFVVNDPIFVNGTYNFGTFMKELEKHTIPGAEFDSSERDPPPKCHPGTRLKIVERTQQFFGNYRDGKRLLWIVGPAGVG</sequence>
<proteinExistence type="predicted"/>
<gene>
    <name evidence="2" type="ORF">P691DRAFT_765151</name>
</gene>
<comment type="caution">
    <text evidence="2">The sequence shown here is derived from an EMBL/GenBank/DDBJ whole genome shotgun (WGS) entry which is preliminary data.</text>
</comment>
<protein>
    <submittedName>
        <fullName evidence="2">Uncharacterized protein</fullName>
    </submittedName>
</protein>
<feature type="region of interest" description="Disordered" evidence="1">
    <location>
        <begin position="1"/>
        <end position="72"/>
    </location>
</feature>
<feature type="compositionally biased region" description="Low complexity" evidence="1">
    <location>
        <begin position="37"/>
        <end position="46"/>
    </location>
</feature>
<organism evidence="2 3">
    <name type="scientific">Macrolepiota fuliginosa MF-IS2</name>
    <dbReference type="NCBI Taxonomy" id="1400762"/>
    <lineage>
        <taxon>Eukaryota</taxon>
        <taxon>Fungi</taxon>
        <taxon>Dikarya</taxon>
        <taxon>Basidiomycota</taxon>
        <taxon>Agaricomycotina</taxon>
        <taxon>Agaricomycetes</taxon>
        <taxon>Agaricomycetidae</taxon>
        <taxon>Agaricales</taxon>
        <taxon>Agaricineae</taxon>
        <taxon>Agaricaceae</taxon>
        <taxon>Macrolepiota</taxon>
    </lineage>
</organism>
<evidence type="ECO:0000313" key="2">
    <source>
        <dbReference type="EMBL" id="KAF9442516.1"/>
    </source>
</evidence>
<dbReference type="EMBL" id="MU151618">
    <property type="protein sequence ID" value="KAF9442516.1"/>
    <property type="molecule type" value="Genomic_DNA"/>
</dbReference>